<reference evidence="2 5" key="1">
    <citation type="submission" date="2018-09" db="EMBL/GenBank/DDBJ databases">
        <title>Genomic investigation of the strawberry pathogen Phytophthora fragariae indicates pathogenicity is determined by transcriptional variation in three key races.</title>
        <authorList>
            <person name="Adams T.M."/>
            <person name="Armitage A.D."/>
            <person name="Sobczyk M.K."/>
            <person name="Bates H.J."/>
            <person name="Dunwell J.M."/>
            <person name="Nellist C.F."/>
            <person name="Harrison R.J."/>
        </authorList>
    </citation>
    <scope>NUCLEOTIDE SEQUENCE [LARGE SCALE GENOMIC DNA]</scope>
    <source>
        <strain evidence="2 5">SCRP324</strain>
        <strain evidence="3 4">SCRP333</strain>
    </source>
</reference>
<comment type="caution">
    <text evidence="2">The sequence shown here is derived from an EMBL/GenBank/DDBJ whole genome shotgun (WGS) entry which is preliminary data.</text>
</comment>
<dbReference type="EMBL" id="QXFU01000017">
    <property type="protein sequence ID" value="KAE9048014.1"/>
    <property type="molecule type" value="Genomic_DNA"/>
</dbReference>
<proteinExistence type="predicted"/>
<keyword evidence="4" id="KW-1185">Reference proteome</keyword>
<sequence length="149" mass="15038">MAERDLEQLHRRPVVEQAAGARADAPKHASAADGERKLRTGLMRPTLLLSGQDVGSAETATADGSRASSGPGDTHDGAARAAAGAGQCPSCGGAADDRKGEAAGEARRSSHTGVAGWDDRSEEIRGGGDAGQATSKAGELPMKRQSGHA</sequence>
<evidence type="ECO:0000313" key="3">
    <source>
        <dbReference type="EMBL" id="KAE9359332.1"/>
    </source>
</evidence>
<evidence type="ECO:0000313" key="2">
    <source>
        <dbReference type="EMBL" id="KAE9048014.1"/>
    </source>
</evidence>
<evidence type="ECO:0000313" key="4">
    <source>
        <dbReference type="Proteomes" id="UP000434957"/>
    </source>
</evidence>
<feature type="compositionally biased region" description="Basic and acidic residues" evidence="1">
    <location>
        <begin position="1"/>
        <end position="14"/>
    </location>
</feature>
<dbReference type="EMBL" id="QXFT01000019">
    <property type="protein sequence ID" value="KAE9359332.1"/>
    <property type="molecule type" value="Genomic_DNA"/>
</dbReference>
<feature type="compositionally biased region" description="Basic and acidic residues" evidence="1">
    <location>
        <begin position="95"/>
        <end position="108"/>
    </location>
</feature>
<name>A0A6A3NXS0_9STRA</name>
<evidence type="ECO:0000313" key="5">
    <source>
        <dbReference type="Proteomes" id="UP000435112"/>
    </source>
</evidence>
<feature type="compositionally biased region" description="Basic and acidic residues" evidence="1">
    <location>
        <begin position="117"/>
        <end position="126"/>
    </location>
</feature>
<protein>
    <submittedName>
        <fullName evidence="2">Uncharacterized protein</fullName>
    </submittedName>
</protein>
<dbReference type="OrthoDB" id="10288061at2759"/>
<dbReference type="AlphaFoldDB" id="A0A6A3NXS0"/>
<dbReference type="Proteomes" id="UP000435112">
    <property type="component" value="Unassembled WGS sequence"/>
</dbReference>
<accession>A0A6A3NXS0</accession>
<feature type="region of interest" description="Disordered" evidence="1">
    <location>
        <begin position="1"/>
        <end position="149"/>
    </location>
</feature>
<organism evidence="2 5">
    <name type="scientific">Phytophthora rubi</name>
    <dbReference type="NCBI Taxonomy" id="129364"/>
    <lineage>
        <taxon>Eukaryota</taxon>
        <taxon>Sar</taxon>
        <taxon>Stramenopiles</taxon>
        <taxon>Oomycota</taxon>
        <taxon>Peronosporomycetes</taxon>
        <taxon>Peronosporales</taxon>
        <taxon>Peronosporaceae</taxon>
        <taxon>Phytophthora</taxon>
    </lineage>
</organism>
<evidence type="ECO:0000256" key="1">
    <source>
        <dbReference type="SAM" id="MobiDB-lite"/>
    </source>
</evidence>
<dbReference type="Proteomes" id="UP000434957">
    <property type="component" value="Unassembled WGS sequence"/>
</dbReference>
<gene>
    <name evidence="2" type="ORF">PR002_g686</name>
    <name evidence="3" type="ORF">PR003_g818</name>
</gene>